<feature type="transmembrane region" description="Helical" evidence="1">
    <location>
        <begin position="80"/>
        <end position="101"/>
    </location>
</feature>
<evidence type="ECO:0000313" key="3">
    <source>
        <dbReference type="Proteomes" id="UP000320791"/>
    </source>
</evidence>
<feature type="transmembrane region" description="Helical" evidence="1">
    <location>
        <begin position="377"/>
        <end position="399"/>
    </location>
</feature>
<keyword evidence="3" id="KW-1185">Reference proteome</keyword>
<dbReference type="Proteomes" id="UP000320791">
    <property type="component" value="Unassembled WGS sequence"/>
</dbReference>
<keyword evidence="1" id="KW-0812">Transmembrane</keyword>
<feature type="transmembrane region" description="Helical" evidence="1">
    <location>
        <begin position="160"/>
        <end position="180"/>
    </location>
</feature>
<keyword evidence="1" id="KW-1133">Transmembrane helix</keyword>
<protein>
    <recommendedName>
        <fullName evidence="4">ABC transporter permease</fullName>
    </recommendedName>
</protein>
<reference evidence="2 3" key="1">
    <citation type="submission" date="2019-08" db="EMBL/GenBank/DDBJ databases">
        <authorList>
            <person name="Lei W."/>
        </authorList>
    </citation>
    <scope>NUCLEOTIDE SEQUENCE [LARGE SCALE GENOMIC DNA]</scope>
    <source>
        <strain evidence="2 3">CCUG 58627</strain>
    </source>
</reference>
<feature type="transmembrane region" description="Helical" evidence="1">
    <location>
        <begin position="480"/>
        <end position="501"/>
    </location>
</feature>
<accession>A0A5C5U8S6</accession>
<dbReference type="RefSeq" id="WP_146325371.1">
    <property type="nucleotide sequence ID" value="NZ_BAABLR010000065.1"/>
</dbReference>
<comment type="caution">
    <text evidence="2">The sequence shown here is derived from an EMBL/GenBank/DDBJ whole genome shotgun (WGS) entry which is preliminary data.</text>
</comment>
<dbReference type="EMBL" id="VOHM01000028">
    <property type="protein sequence ID" value="TWT22771.1"/>
    <property type="molecule type" value="Genomic_DNA"/>
</dbReference>
<feature type="transmembrane region" description="Helical" evidence="1">
    <location>
        <begin position="276"/>
        <end position="296"/>
    </location>
</feature>
<evidence type="ECO:0000313" key="2">
    <source>
        <dbReference type="EMBL" id="TWT22771.1"/>
    </source>
</evidence>
<feature type="transmembrane region" description="Helical" evidence="1">
    <location>
        <begin position="235"/>
        <end position="255"/>
    </location>
</feature>
<keyword evidence="1" id="KW-0472">Membrane</keyword>
<feature type="transmembrane region" description="Helical" evidence="1">
    <location>
        <begin position="419"/>
        <end position="437"/>
    </location>
</feature>
<proteinExistence type="predicted"/>
<feature type="transmembrane region" description="Helical" evidence="1">
    <location>
        <begin position="327"/>
        <end position="348"/>
    </location>
</feature>
<evidence type="ECO:0000256" key="1">
    <source>
        <dbReference type="SAM" id="Phobius"/>
    </source>
</evidence>
<feature type="transmembrane region" description="Helical" evidence="1">
    <location>
        <begin position="442"/>
        <end position="460"/>
    </location>
</feature>
<dbReference type="OrthoDB" id="2014935at2"/>
<sequence>MFELIRCNFRSTRWFLAAWIVPLTALIAVVPHAYHDTYPNAEELKRLADPMRGQLGLRVLYGVVPDPLTIPSFTMWETGMWVILLGCIMSLLLAIRLTRAAEEDGILELVRVTGMGRATPNLAAAATVLLTCCLLGAASTCALYAQNLHLEGFDFYGCLLLGKTVTLATGCFGGIGMLCAQWSQTARQARSAALIALAAAFFLRVIADVWDFPRLRWGSPLAWRDLVKPFELNDAWPLAAALGITLVCYAPLLVPRDLHATWTLRTPYLFRVRNQRSVIANWFVAVAAITLALFALTGEMNSLLEGSPNTAALMQSITGDAETEASYLRFIATPVGILIACAAVQLALATARDERSGVVTQEVVNGNPRHRPLLSDFGTAVAVTLCIVAIIAPLSAIVADASTDAEVFEAAWQAILDQSPPAVAAAGFATLCTGCSLRWSALAWVPVAASGFITFFGELMDFPSWLLDASLFAWPAHEHTFAAVTLVCIGFGCALVGAIAYRRRDLHCS</sequence>
<dbReference type="AlphaFoldDB" id="A0A5C5U8S6"/>
<organism evidence="2 3">
    <name type="scientific">Corynebacterium canis</name>
    <dbReference type="NCBI Taxonomy" id="679663"/>
    <lineage>
        <taxon>Bacteria</taxon>
        <taxon>Bacillati</taxon>
        <taxon>Actinomycetota</taxon>
        <taxon>Actinomycetes</taxon>
        <taxon>Mycobacteriales</taxon>
        <taxon>Corynebacteriaceae</taxon>
        <taxon>Corynebacterium</taxon>
    </lineage>
</organism>
<name>A0A5C5U8S6_9CORY</name>
<evidence type="ECO:0008006" key="4">
    <source>
        <dbReference type="Google" id="ProtNLM"/>
    </source>
</evidence>
<gene>
    <name evidence="2" type="ORF">FRX94_10885</name>
</gene>
<feature type="transmembrane region" description="Helical" evidence="1">
    <location>
        <begin position="192"/>
        <end position="210"/>
    </location>
</feature>
<feature type="transmembrane region" description="Helical" evidence="1">
    <location>
        <begin position="122"/>
        <end position="145"/>
    </location>
</feature>
<feature type="transmembrane region" description="Helical" evidence="1">
    <location>
        <begin position="12"/>
        <end position="34"/>
    </location>
</feature>